<dbReference type="EMBL" id="CAJPIN010007625">
    <property type="protein sequence ID" value="CAG2058604.1"/>
    <property type="molecule type" value="Genomic_DNA"/>
</dbReference>
<organism evidence="1 2">
    <name type="scientific">Timema podura</name>
    <name type="common">Walking stick</name>
    <dbReference type="NCBI Taxonomy" id="61482"/>
    <lineage>
        <taxon>Eukaryota</taxon>
        <taxon>Metazoa</taxon>
        <taxon>Ecdysozoa</taxon>
        <taxon>Arthropoda</taxon>
        <taxon>Hexapoda</taxon>
        <taxon>Insecta</taxon>
        <taxon>Pterygota</taxon>
        <taxon>Neoptera</taxon>
        <taxon>Polyneoptera</taxon>
        <taxon>Phasmatodea</taxon>
        <taxon>Timematodea</taxon>
        <taxon>Timematoidea</taxon>
        <taxon>Timematidae</taxon>
        <taxon>Timema</taxon>
    </lineage>
</organism>
<proteinExistence type="predicted"/>
<evidence type="ECO:0000313" key="2">
    <source>
        <dbReference type="Proteomes" id="UP001153148"/>
    </source>
</evidence>
<protein>
    <submittedName>
        <fullName evidence="1">Uncharacterized protein</fullName>
    </submittedName>
</protein>
<evidence type="ECO:0000313" key="1">
    <source>
        <dbReference type="EMBL" id="CAG2058604.1"/>
    </source>
</evidence>
<keyword evidence="2" id="KW-1185">Reference proteome</keyword>
<name>A0ABN7NVL7_TIMPD</name>
<gene>
    <name evidence="1" type="ORF">TPAB3V08_LOCUS5573</name>
</gene>
<comment type="caution">
    <text evidence="1">The sequence shown here is derived from an EMBL/GenBank/DDBJ whole genome shotgun (WGS) entry which is preliminary data.</text>
</comment>
<dbReference type="Proteomes" id="UP001153148">
    <property type="component" value="Unassembled WGS sequence"/>
</dbReference>
<sequence>MLIGLAYVTPEKIMKAENSESFTNYTLIPVTPPAGVYKSSDIIETPNINASESHGVASAVREFIRERQQLPGRRHYNCDVITLLKQPVTIFEKLPSTGFLAGSCIADIQRANKLSE</sequence>
<accession>A0ABN7NVL7</accession>
<reference evidence="1" key="1">
    <citation type="submission" date="2021-03" db="EMBL/GenBank/DDBJ databases">
        <authorList>
            <person name="Tran Van P."/>
        </authorList>
    </citation>
    <scope>NUCLEOTIDE SEQUENCE</scope>
</reference>